<keyword evidence="5 6" id="KW-0808">Transferase</keyword>
<name>A0A1G7XG79_9MICO</name>
<dbReference type="GO" id="GO:0008168">
    <property type="term" value="F:methyltransferase activity"/>
    <property type="evidence" value="ECO:0007669"/>
    <property type="project" value="UniProtKB-KW"/>
</dbReference>
<keyword evidence="6" id="KW-0489">Methyltransferase</keyword>
<dbReference type="EC" id="2.1.2.11" evidence="3"/>
<protein>
    <recommendedName>
        <fullName evidence="3">3-methyl-2-oxobutanoate hydroxymethyltransferase</fullName>
        <ecNumber evidence="3">2.1.2.11</ecNumber>
    </recommendedName>
</protein>
<keyword evidence="4" id="KW-0566">Pantothenate biosynthesis</keyword>
<evidence type="ECO:0000256" key="2">
    <source>
        <dbReference type="ARBA" id="ARBA00011424"/>
    </source>
</evidence>
<dbReference type="GO" id="GO:0003864">
    <property type="term" value="F:3-methyl-2-oxobutanoate hydroxymethyltransferase activity"/>
    <property type="evidence" value="ECO:0007669"/>
    <property type="project" value="UniProtKB-EC"/>
</dbReference>
<dbReference type="SUPFAM" id="SSF51621">
    <property type="entry name" value="Phosphoenolpyruvate/pyruvate domain"/>
    <property type="match status" value="1"/>
</dbReference>
<evidence type="ECO:0000256" key="3">
    <source>
        <dbReference type="ARBA" id="ARBA00012618"/>
    </source>
</evidence>
<evidence type="ECO:0000256" key="1">
    <source>
        <dbReference type="ARBA" id="ARBA00008676"/>
    </source>
</evidence>
<dbReference type="GO" id="GO:0032259">
    <property type="term" value="P:methylation"/>
    <property type="evidence" value="ECO:0007669"/>
    <property type="project" value="UniProtKB-KW"/>
</dbReference>
<keyword evidence="7" id="KW-1185">Reference proteome</keyword>
<dbReference type="EMBL" id="LT629692">
    <property type="protein sequence ID" value="SDG83103.1"/>
    <property type="molecule type" value="Genomic_DNA"/>
</dbReference>
<sequence length="57" mass="6129">MSAQPHPIPLPRITFARLADQKAKRQPIAMATAYDHPSAQIAQAVGIDLVVVGTLPR</sequence>
<dbReference type="GO" id="GO:0015940">
    <property type="term" value="P:pantothenate biosynthetic process"/>
    <property type="evidence" value="ECO:0007669"/>
    <property type="project" value="UniProtKB-KW"/>
</dbReference>
<dbReference type="RefSeq" id="WP_157681793.1">
    <property type="nucleotide sequence ID" value="NZ_LT629692.1"/>
</dbReference>
<evidence type="ECO:0000313" key="6">
    <source>
        <dbReference type="EMBL" id="SDG83103.1"/>
    </source>
</evidence>
<evidence type="ECO:0000313" key="7">
    <source>
        <dbReference type="Proteomes" id="UP000199009"/>
    </source>
</evidence>
<dbReference type="InterPro" id="IPR015813">
    <property type="entry name" value="Pyrv/PenolPyrv_kinase-like_dom"/>
</dbReference>
<dbReference type="STRING" id="370764.SAMN04489810_1410"/>
<dbReference type="Gene3D" id="3.20.20.60">
    <property type="entry name" value="Phosphoenolpyruvate-binding domains"/>
    <property type="match status" value="1"/>
</dbReference>
<evidence type="ECO:0000256" key="4">
    <source>
        <dbReference type="ARBA" id="ARBA00022655"/>
    </source>
</evidence>
<proteinExistence type="inferred from homology"/>
<dbReference type="OrthoDB" id="9781789at2"/>
<dbReference type="Pfam" id="PF02548">
    <property type="entry name" value="Pantoate_transf"/>
    <property type="match status" value="1"/>
</dbReference>
<organism evidence="6 7">
    <name type="scientific">Microbacterium pygmaeum</name>
    <dbReference type="NCBI Taxonomy" id="370764"/>
    <lineage>
        <taxon>Bacteria</taxon>
        <taxon>Bacillati</taxon>
        <taxon>Actinomycetota</taxon>
        <taxon>Actinomycetes</taxon>
        <taxon>Micrococcales</taxon>
        <taxon>Microbacteriaceae</taxon>
        <taxon>Microbacterium</taxon>
    </lineage>
</organism>
<reference evidence="6 7" key="1">
    <citation type="submission" date="2016-10" db="EMBL/GenBank/DDBJ databases">
        <authorList>
            <person name="de Groot N.N."/>
        </authorList>
    </citation>
    <scope>NUCLEOTIDE SEQUENCE [LARGE SCALE GENOMIC DNA]</scope>
    <source>
        <strain evidence="6 7">DSM 23142</strain>
    </source>
</reference>
<evidence type="ECO:0000256" key="5">
    <source>
        <dbReference type="ARBA" id="ARBA00022679"/>
    </source>
</evidence>
<accession>A0A1G7XG79</accession>
<comment type="similarity">
    <text evidence="1">Belongs to the PanB family.</text>
</comment>
<dbReference type="Proteomes" id="UP000199009">
    <property type="component" value="Chromosome I"/>
</dbReference>
<dbReference type="InterPro" id="IPR040442">
    <property type="entry name" value="Pyrv_kinase-like_dom_sf"/>
</dbReference>
<dbReference type="AlphaFoldDB" id="A0A1G7XG79"/>
<gene>
    <name evidence="6" type="ORF">SAMN04489810_1410</name>
</gene>
<comment type="subunit">
    <text evidence="2">Homodecamer; pentamer of dimers.</text>
</comment>
<dbReference type="InterPro" id="IPR003700">
    <property type="entry name" value="Pantoate_hydroxy_MeTrfase"/>
</dbReference>